<organism evidence="6 7">
    <name type="scientific">Veillonella rogosae</name>
    <dbReference type="NCBI Taxonomy" id="423477"/>
    <lineage>
        <taxon>Bacteria</taxon>
        <taxon>Bacillati</taxon>
        <taxon>Bacillota</taxon>
        <taxon>Negativicutes</taxon>
        <taxon>Veillonellales</taxon>
        <taxon>Veillonellaceae</taxon>
        <taxon>Veillonella</taxon>
    </lineage>
</organism>
<evidence type="ECO:0000259" key="5">
    <source>
        <dbReference type="Pfam" id="PF01370"/>
    </source>
</evidence>
<evidence type="ECO:0000256" key="2">
    <source>
        <dbReference type="ARBA" id="ARBA00022793"/>
    </source>
</evidence>
<gene>
    <name evidence="6" type="ORF">OKW85_06095</name>
</gene>
<dbReference type="AlphaFoldDB" id="A0AA47AEY2"/>
<evidence type="ECO:0000256" key="4">
    <source>
        <dbReference type="ARBA" id="ARBA00023239"/>
    </source>
</evidence>
<evidence type="ECO:0000256" key="1">
    <source>
        <dbReference type="ARBA" id="ARBA00001911"/>
    </source>
</evidence>
<dbReference type="InterPro" id="IPR001509">
    <property type="entry name" value="Epimerase_deHydtase"/>
</dbReference>
<reference evidence="6" key="1">
    <citation type="submission" date="2022-11" db="EMBL/GenBank/DDBJ databases">
        <title>Complete genome sequence of Veillonella rogosae KCOM 3468 isolated from human Subgingival dental plaque of Chronic peridontitis Lesion.</title>
        <authorList>
            <person name="Park S.-N."/>
            <person name="Lim Y.K."/>
            <person name="Kook J.-K."/>
        </authorList>
    </citation>
    <scope>NUCLEOTIDE SEQUENCE</scope>
    <source>
        <strain evidence="6">KCOM 3468</strain>
    </source>
</reference>
<keyword evidence="4" id="KW-0456">Lyase</keyword>
<dbReference type="GO" id="GO:0048040">
    <property type="term" value="F:UDP-glucuronate decarboxylase activity"/>
    <property type="evidence" value="ECO:0007669"/>
    <property type="project" value="TreeGrafter"/>
</dbReference>
<dbReference type="Pfam" id="PF01370">
    <property type="entry name" value="Epimerase"/>
    <property type="match status" value="1"/>
</dbReference>
<dbReference type="GO" id="GO:0042732">
    <property type="term" value="P:D-xylose metabolic process"/>
    <property type="evidence" value="ECO:0007669"/>
    <property type="project" value="InterPro"/>
</dbReference>
<dbReference type="SUPFAM" id="SSF51735">
    <property type="entry name" value="NAD(P)-binding Rossmann-fold domains"/>
    <property type="match status" value="1"/>
</dbReference>
<keyword evidence="2" id="KW-0210">Decarboxylase</keyword>
<dbReference type="GO" id="GO:0005737">
    <property type="term" value="C:cytoplasm"/>
    <property type="evidence" value="ECO:0007669"/>
    <property type="project" value="TreeGrafter"/>
</dbReference>
<feature type="domain" description="NAD-dependent epimerase/dehydratase" evidence="5">
    <location>
        <begin position="28"/>
        <end position="270"/>
    </location>
</feature>
<comment type="cofactor">
    <cofactor evidence="1">
        <name>NAD(+)</name>
        <dbReference type="ChEBI" id="CHEBI:57540"/>
    </cofactor>
</comment>
<name>A0AA47AEY2_9FIRM</name>
<dbReference type="RefSeq" id="WP_265137464.1">
    <property type="nucleotide sequence ID" value="NZ_CP110418.1"/>
</dbReference>
<dbReference type="EMBL" id="CP110418">
    <property type="protein sequence ID" value="UZG50279.1"/>
    <property type="molecule type" value="Genomic_DNA"/>
</dbReference>
<dbReference type="InterPro" id="IPR036291">
    <property type="entry name" value="NAD(P)-bd_dom_sf"/>
</dbReference>
<dbReference type="GO" id="GO:0070403">
    <property type="term" value="F:NAD+ binding"/>
    <property type="evidence" value="ECO:0007669"/>
    <property type="project" value="InterPro"/>
</dbReference>
<dbReference type="KEGG" id="vrg:OKW85_06095"/>
<accession>A0AA47AEY2</accession>
<evidence type="ECO:0000256" key="3">
    <source>
        <dbReference type="ARBA" id="ARBA00023027"/>
    </source>
</evidence>
<evidence type="ECO:0000313" key="7">
    <source>
        <dbReference type="Proteomes" id="UP001164244"/>
    </source>
</evidence>
<dbReference type="PANTHER" id="PTHR43078">
    <property type="entry name" value="UDP-GLUCURONIC ACID DECARBOXYLASE-RELATED"/>
    <property type="match status" value="1"/>
</dbReference>
<dbReference type="Proteomes" id="UP001164244">
    <property type="component" value="Chromosome"/>
</dbReference>
<protein>
    <submittedName>
        <fullName evidence="6">NAD-dependent epimerase/dehydratase family protein</fullName>
    </submittedName>
</protein>
<dbReference type="InterPro" id="IPR044516">
    <property type="entry name" value="UXS-like"/>
</dbReference>
<dbReference type="Gene3D" id="3.40.50.720">
    <property type="entry name" value="NAD(P)-binding Rossmann-like Domain"/>
    <property type="match status" value="1"/>
</dbReference>
<evidence type="ECO:0000313" key="6">
    <source>
        <dbReference type="EMBL" id="UZG50279.1"/>
    </source>
</evidence>
<sequence length="349" mass="39080">MSNSVIQRELTALVHEEKYFDFLRHQRVLVTGATGLIGSMFIKLLILANEAYGLDLKVLGHVRSHDKAQTIFGEHLDNESFTIIDGSLESIDTPCDYILHGAAPTQSKFFVEHPVETIRTSIHGTEAMLELSRHKKVKKLVYLSSMEQYGVPYESGQVMTEERLGYLDHLNVRSSYSESKRLCECYCKSYAVEYGVPVVIARLAQTFGPGVPVSDNRVFMQFTKSALKHEDIVLHTKGDSMSNYCYITDALTGILTLMKSGEVGEAYNICHDEETRSIASIAHLVATHVSDDKSKVIFDIPEDVQGLGYAPTVHMFLSSKKLKSLGWQPKVSMAQAYVRLAEYIQEEGL</sequence>
<dbReference type="PANTHER" id="PTHR43078:SF6">
    <property type="entry name" value="UDP-GLUCURONIC ACID DECARBOXYLASE 1"/>
    <property type="match status" value="1"/>
</dbReference>
<keyword evidence="3" id="KW-0520">NAD</keyword>
<proteinExistence type="predicted"/>